<dbReference type="RefSeq" id="WP_143063204.1">
    <property type="nucleotide sequence ID" value="NZ_FNZK01000029.1"/>
</dbReference>
<organism evidence="2 3">
    <name type="scientific">Propionispira arboris</name>
    <dbReference type="NCBI Taxonomy" id="84035"/>
    <lineage>
        <taxon>Bacteria</taxon>
        <taxon>Bacillati</taxon>
        <taxon>Bacillota</taxon>
        <taxon>Negativicutes</taxon>
        <taxon>Selenomonadales</taxon>
        <taxon>Selenomonadaceae</taxon>
        <taxon>Propionispira</taxon>
    </lineage>
</organism>
<evidence type="ECO:0000313" key="3">
    <source>
        <dbReference type="Proteomes" id="UP000199662"/>
    </source>
</evidence>
<sequence length="167" mass="19407">MSIFTMESDQGNLVESLYKKIIYITRITASRRDYIYGAALSVYNPYGEMMLVKETFDQAFGKGYFHYTLNPETADILDLGKFYDLATNMTEVISSFCGHYQVLMAIHFNEEQYHIHFIANNIDYITGNRLDINRHRLSKIKDCINTILMQHDVSVIRKKDNNGQVLI</sequence>
<evidence type="ECO:0000313" key="2">
    <source>
        <dbReference type="EMBL" id="SEJ96090.1"/>
    </source>
</evidence>
<keyword evidence="3" id="KW-1185">Reference proteome</keyword>
<protein>
    <submittedName>
        <fullName evidence="2">Relaxase/Mobilisation nuclease domain-containing protein</fullName>
    </submittedName>
</protein>
<dbReference type="InterPro" id="IPR005094">
    <property type="entry name" value="Endonuclease_MobA/VirD2"/>
</dbReference>
<dbReference type="STRING" id="84035.SAMN05660742_12926"/>
<name>A0A1H7DA88_9FIRM</name>
<dbReference type="AlphaFoldDB" id="A0A1H7DA88"/>
<feature type="domain" description="MobA/VirD2-like nuclease" evidence="1">
    <location>
        <begin position="40"/>
        <end position="151"/>
    </location>
</feature>
<dbReference type="Proteomes" id="UP000199662">
    <property type="component" value="Unassembled WGS sequence"/>
</dbReference>
<evidence type="ECO:0000259" key="1">
    <source>
        <dbReference type="Pfam" id="PF03432"/>
    </source>
</evidence>
<gene>
    <name evidence="2" type="ORF">SAMN05660742_12926</name>
</gene>
<dbReference type="EMBL" id="FNZK01000029">
    <property type="protein sequence ID" value="SEJ96090.1"/>
    <property type="molecule type" value="Genomic_DNA"/>
</dbReference>
<proteinExistence type="predicted"/>
<dbReference type="Pfam" id="PF03432">
    <property type="entry name" value="Relaxase"/>
    <property type="match status" value="1"/>
</dbReference>
<accession>A0A1H7DA88</accession>
<reference evidence="2 3" key="1">
    <citation type="submission" date="2016-10" db="EMBL/GenBank/DDBJ databases">
        <authorList>
            <person name="de Groot N.N."/>
        </authorList>
    </citation>
    <scope>NUCLEOTIDE SEQUENCE [LARGE SCALE GENOMIC DNA]</scope>
    <source>
        <strain evidence="2 3">DSM 2179</strain>
    </source>
</reference>